<dbReference type="Pfam" id="PF07077">
    <property type="entry name" value="DUF1345"/>
    <property type="match status" value="1"/>
</dbReference>
<organism evidence="2 3">
    <name type="scientific">Mesorhizobium escarrei</name>
    <dbReference type="NCBI Taxonomy" id="666018"/>
    <lineage>
        <taxon>Bacteria</taxon>
        <taxon>Pseudomonadati</taxon>
        <taxon>Pseudomonadota</taxon>
        <taxon>Alphaproteobacteria</taxon>
        <taxon>Hyphomicrobiales</taxon>
        <taxon>Phyllobacteriaceae</taxon>
        <taxon>Mesorhizobium</taxon>
    </lineage>
</organism>
<evidence type="ECO:0000256" key="1">
    <source>
        <dbReference type="SAM" id="Phobius"/>
    </source>
</evidence>
<dbReference type="InterPro" id="IPR009781">
    <property type="entry name" value="DUF1345"/>
</dbReference>
<dbReference type="Proteomes" id="UP001153050">
    <property type="component" value="Unassembled WGS sequence"/>
</dbReference>
<name>A0ABM9DKG4_9HYPH</name>
<keyword evidence="1" id="KW-1133">Transmembrane helix</keyword>
<evidence type="ECO:0008006" key="4">
    <source>
        <dbReference type="Google" id="ProtNLM"/>
    </source>
</evidence>
<reference evidence="2 3" key="1">
    <citation type="submission" date="2022-03" db="EMBL/GenBank/DDBJ databases">
        <authorList>
            <person name="Brunel B."/>
        </authorList>
    </citation>
    <scope>NUCLEOTIDE SEQUENCE [LARGE SCALE GENOMIC DNA]</scope>
    <source>
        <strain evidence="2">STM5069sample</strain>
    </source>
</reference>
<proteinExistence type="predicted"/>
<evidence type="ECO:0000313" key="3">
    <source>
        <dbReference type="Proteomes" id="UP001153050"/>
    </source>
</evidence>
<comment type="caution">
    <text evidence="2">The sequence shown here is derived from an EMBL/GenBank/DDBJ whole genome shotgun (WGS) entry which is preliminary data.</text>
</comment>
<feature type="transmembrane region" description="Helical" evidence="1">
    <location>
        <begin position="200"/>
        <end position="228"/>
    </location>
</feature>
<protein>
    <recommendedName>
        <fullName evidence="4">DUF1345 domain-containing protein</fullName>
    </recommendedName>
</protein>
<feature type="transmembrane region" description="Helical" evidence="1">
    <location>
        <begin position="93"/>
        <end position="112"/>
    </location>
</feature>
<keyword evidence="3" id="KW-1185">Reference proteome</keyword>
<accession>A0ABM9DKG4</accession>
<evidence type="ECO:0000313" key="2">
    <source>
        <dbReference type="EMBL" id="CAH2397099.1"/>
    </source>
</evidence>
<keyword evidence="1" id="KW-0472">Membrane</keyword>
<gene>
    <name evidence="2" type="ORF">MES5069_1610003</name>
</gene>
<sequence length="229" mass="26302">MTSNSYRRRRVSVFIYKALRPHVFRPRLSMMAALGLCLYLALQHIFELLRAALIAFDITTLMMIVACLVIAWKTARRVMPRRAGEENERKFSVLMTGTAVCVVILGSLGLELSGVHQKSVNEIVLASVTIMLSWGFLNMLFAFYYAYEFYRRQQRNHRPLVFQGTTEPDYFDFIYFAFTIGMTFQVTDVRVRSGSIRHIIFVHALISFVLSVIVLALMVNVFVGVLYFG</sequence>
<feature type="transmembrane region" description="Helical" evidence="1">
    <location>
        <begin position="52"/>
        <end position="72"/>
    </location>
</feature>
<dbReference type="EMBL" id="CAKXZT010000070">
    <property type="protein sequence ID" value="CAH2397099.1"/>
    <property type="molecule type" value="Genomic_DNA"/>
</dbReference>
<keyword evidence="1" id="KW-0812">Transmembrane</keyword>
<feature type="transmembrane region" description="Helical" evidence="1">
    <location>
        <begin position="28"/>
        <end position="46"/>
    </location>
</feature>
<feature type="transmembrane region" description="Helical" evidence="1">
    <location>
        <begin position="124"/>
        <end position="147"/>
    </location>
</feature>